<dbReference type="Proteomes" id="UP000243887">
    <property type="component" value="Unassembled WGS sequence"/>
</dbReference>
<evidence type="ECO:0000256" key="1">
    <source>
        <dbReference type="SAM" id="MobiDB-lite"/>
    </source>
</evidence>
<feature type="region of interest" description="Disordered" evidence="1">
    <location>
        <begin position="134"/>
        <end position="183"/>
    </location>
</feature>
<dbReference type="OrthoDB" id="1095452at2"/>
<keyword evidence="2" id="KW-1133">Transmembrane helix</keyword>
<feature type="transmembrane region" description="Helical" evidence="2">
    <location>
        <begin position="38"/>
        <end position="57"/>
    </location>
</feature>
<feature type="region of interest" description="Disordered" evidence="1">
    <location>
        <begin position="83"/>
        <end position="115"/>
    </location>
</feature>
<organism evidence="4 5">
    <name type="scientific">Myroides guanonis</name>
    <dbReference type="NCBI Taxonomy" id="1150112"/>
    <lineage>
        <taxon>Bacteria</taxon>
        <taxon>Pseudomonadati</taxon>
        <taxon>Bacteroidota</taxon>
        <taxon>Flavobacteriia</taxon>
        <taxon>Flavobacteriales</taxon>
        <taxon>Flavobacteriaceae</taxon>
        <taxon>Myroides</taxon>
    </lineage>
</organism>
<evidence type="ECO:0000313" key="4">
    <source>
        <dbReference type="EMBL" id="SFJ61660.1"/>
    </source>
</evidence>
<feature type="domain" description="TonB C-terminal" evidence="3">
    <location>
        <begin position="224"/>
        <end position="281"/>
    </location>
</feature>
<feature type="compositionally biased region" description="Basic and acidic residues" evidence="1">
    <location>
        <begin position="134"/>
        <end position="157"/>
    </location>
</feature>
<dbReference type="RefSeq" id="WP_090679772.1">
    <property type="nucleotide sequence ID" value="NZ_FORU01000011.1"/>
</dbReference>
<dbReference type="Pfam" id="PF03544">
    <property type="entry name" value="TonB_C"/>
    <property type="match status" value="1"/>
</dbReference>
<feature type="compositionally biased region" description="Pro residues" evidence="1">
    <location>
        <begin position="83"/>
        <end position="107"/>
    </location>
</feature>
<reference evidence="5" key="1">
    <citation type="submission" date="2016-10" db="EMBL/GenBank/DDBJ databases">
        <authorList>
            <person name="Varghese N."/>
            <person name="Submissions S."/>
        </authorList>
    </citation>
    <scope>NUCLEOTIDE SEQUENCE [LARGE SCALE GENOMIC DNA]</scope>
    <source>
        <strain evidence="5">DSM 26542</strain>
    </source>
</reference>
<dbReference type="GO" id="GO:0098797">
    <property type="term" value="C:plasma membrane protein complex"/>
    <property type="evidence" value="ECO:0007669"/>
    <property type="project" value="TreeGrafter"/>
</dbReference>
<evidence type="ECO:0000313" key="5">
    <source>
        <dbReference type="Proteomes" id="UP000243887"/>
    </source>
</evidence>
<dbReference type="InterPro" id="IPR051045">
    <property type="entry name" value="TonB-dependent_transducer"/>
</dbReference>
<proteinExistence type="predicted"/>
<sequence>MSKLNIFKKEWIDIIFEGRNKAYGAYQLRSENPKVTTFALFSGIALFGLAIASPMLIDMAKGQFGIKNKKNMDKVIEVINIDVPPPPVDIPPPPPELDVPPPPPPPAAEKSVRDEKKFTEIKVVEDEKVTEEIAKQDDFKDADPGKKDREGDKDKGAIKTGEATGDADKGKGAKDGTGDGDPDQVFVAVQVKAEPPGGMQAFQKQFISRFRTPDIDSSVKRLQVIVMFIVEKDGSLTDIKVLRDPGYGAGKEAVRVLNNMPKWKPAVQNGRNVRSQFTLPITIQVQ</sequence>
<name>A0A1I3STI2_9FLAO</name>
<dbReference type="GO" id="GO:0055085">
    <property type="term" value="P:transmembrane transport"/>
    <property type="evidence" value="ECO:0007669"/>
    <property type="project" value="InterPro"/>
</dbReference>
<evidence type="ECO:0000259" key="3">
    <source>
        <dbReference type="Pfam" id="PF03544"/>
    </source>
</evidence>
<accession>A0A1I3STI2</accession>
<dbReference type="PANTHER" id="PTHR33446">
    <property type="entry name" value="PROTEIN TONB-RELATED"/>
    <property type="match status" value="1"/>
</dbReference>
<dbReference type="STRING" id="1150112.SAMN04487893_11166"/>
<dbReference type="Gene3D" id="3.30.1150.10">
    <property type="match status" value="1"/>
</dbReference>
<dbReference type="GO" id="GO:0031992">
    <property type="term" value="F:energy transducer activity"/>
    <property type="evidence" value="ECO:0007669"/>
    <property type="project" value="TreeGrafter"/>
</dbReference>
<evidence type="ECO:0000256" key="2">
    <source>
        <dbReference type="SAM" id="Phobius"/>
    </source>
</evidence>
<dbReference type="PANTHER" id="PTHR33446:SF2">
    <property type="entry name" value="PROTEIN TONB"/>
    <property type="match status" value="1"/>
</dbReference>
<keyword evidence="5" id="KW-1185">Reference proteome</keyword>
<keyword evidence="2" id="KW-0812">Transmembrane</keyword>
<dbReference type="SUPFAM" id="SSF74653">
    <property type="entry name" value="TolA/TonB C-terminal domain"/>
    <property type="match status" value="1"/>
</dbReference>
<protein>
    <submittedName>
        <fullName evidence="4">Protein TonB</fullName>
    </submittedName>
</protein>
<dbReference type="EMBL" id="FORU01000011">
    <property type="protein sequence ID" value="SFJ61660.1"/>
    <property type="molecule type" value="Genomic_DNA"/>
</dbReference>
<gene>
    <name evidence="4" type="ORF">SAMN04487893_11166</name>
</gene>
<feature type="compositionally biased region" description="Basic and acidic residues" evidence="1">
    <location>
        <begin position="166"/>
        <end position="177"/>
    </location>
</feature>
<dbReference type="InterPro" id="IPR037682">
    <property type="entry name" value="TonB_C"/>
</dbReference>
<keyword evidence="2" id="KW-0472">Membrane</keyword>
<dbReference type="AlphaFoldDB" id="A0A1I3STI2"/>